<evidence type="ECO:0000313" key="10">
    <source>
        <dbReference type="Proteomes" id="UP000789706"/>
    </source>
</evidence>
<dbReference type="Pfam" id="PF04511">
    <property type="entry name" value="DER1"/>
    <property type="match status" value="1"/>
</dbReference>
<evidence type="ECO:0000256" key="7">
    <source>
        <dbReference type="RuleBase" id="RU363059"/>
    </source>
</evidence>
<protein>
    <recommendedName>
        <fullName evidence="7">Derlin</fullName>
    </recommendedName>
</protein>
<proteinExistence type="inferred from homology"/>
<keyword evidence="10" id="KW-1185">Reference proteome</keyword>
<sequence length="222" mass="25465">MCNFGQQRQPPNELALWYGSIPICTKFLFTSFIAVTLIEWSGRLDPRLFAYIPEEIYKGFQDLETTKFAGRTADYVYFLLMEAGLILIAGWLFEIRYLNQSLLMSIIYLWSQQNPYFPWVLLIFDFLQMGGRIPWNTLIGIITGHIFYFLHDLYPASGGTRFLNTPQWLYRIFTPPPVSINNGGGGIRTSFGTVIPPTSGNRSSEGREVRHRWGSGQRLGSE</sequence>
<keyword evidence="3 7" id="KW-0812">Transmembrane</keyword>
<evidence type="ECO:0000256" key="1">
    <source>
        <dbReference type="ARBA" id="ARBA00004477"/>
    </source>
</evidence>
<evidence type="ECO:0000256" key="2">
    <source>
        <dbReference type="ARBA" id="ARBA00008917"/>
    </source>
</evidence>
<comment type="caution">
    <text evidence="7">Lacks conserved residue(s) required for the propagation of feature annotation.</text>
</comment>
<dbReference type="AlphaFoldDB" id="A0A9N9GA53"/>
<feature type="region of interest" description="Disordered" evidence="8">
    <location>
        <begin position="191"/>
        <end position="222"/>
    </location>
</feature>
<feature type="compositionally biased region" description="Polar residues" evidence="8">
    <location>
        <begin position="191"/>
        <end position="203"/>
    </location>
</feature>
<dbReference type="Proteomes" id="UP000789706">
    <property type="component" value="Unassembled WGS sequence"/>
</dbReference>
<feature type="transmembrane region" description="Helical" evidence="7">
    <location>
        <begin position="75"/>
        <end position="93"/>
    </location>
</feature>
<keyword evidence="6 7" id="KW-0472">Membrane</keyword>
<dbReference type="EMBL" id="CAJVPK010001694">
    <property type="protein sequence ID" value="CAG8595678.1"/>
    <property type="molecule type" value="Genomic_DNA"/>
</dbReference>
<gene>
    <name evidence="9" type="ORF">DEBURN_LOCUS9274</name>
</gene>
<keyword evidence="5 7" id="KW-1133">Transmembrane helix</keyword>
<evidence type="ECO:0000256" key="5">
    <source>
        <dbReference type="ARBA" id="ARBA00022989"/>
    </source>
</evidence>
<evidence type="ECO:0000256" key="4">
    <source>
        <dbReference type="ARBA" id="ARBA00022824"/>
    </source>
</evidence>
<feature type="transmembrane region" description="Helical" evidence="7">
    <location>
        <begin position="15"/>
        <end position="38"/>
    </location>
</feature>
<evidence type="ECO:0000256" key="3">
    <source>
        <dbReference type="ARBA" id="ARBA00022692"/>
    </source>
</evidence>
<organism evidence="9 10">
    <name type="scientific">Diversispora eburnea</name>
    <dbReference type="NCBI Taxonomy" id="1213867"/>
    <lineage>
        <taxon>Eukaryota</taxon>
        <taxon>Fungi</taxon>
        <taxon>Fungi incertae sedis</taxon>
        <taxon>Mucoromycota</taxon>
        <taxon>Glomeromycotina</taxon>
        <taxon>Glomeromycetes</taxon>
        <taxon>Diversisporales</taxon>
        <taxon>Diversisporaceae</taxon>
        <taxon>Diversispora</taxon>
    </lineage>
</organism>
<comment type="caution">
    <text evidence="9">The sequence shown here is derived from an EMBL/GenBank/DDBJ whole genome shotgun (WGS) entry which is preliminary data.</text>
</comment>
<evidence type="ECO:0000313" key="9">
    <source>
        <dbReference type="EMBL" id="CAG8595678.1"/>
    </source>
</evidence>
<dbReference type="PANTHER" id="PTHR11009">
    <property type="entry name" value="DER1-LIKE PROTEIN, DERLIN"/>
    <property type="match status" value="1"/>
</dbReference>
<evidence type="ECO:0000256" key="6">
    <source>
        <dbReference type="ARBA" id="ARBA00023136"/>
    </source>
</evidence>
<comment type="subcellular location">
    <subcellularLocation>
        <location evidence="1 7">Endoplasmic reticulum membrane</location>
        <topology evidence="1 7">Multi-pass membrane protein</topology>
    </subcellularLocation>
</comment>
<name>A0A9N9GA53_9GLOM</name>
<comment type="function">
    <text evidence="7">May be involved in the degradation of misfolded endoplasmic reticulum (ER) luminal proteins.</text>
</comment>
<comment type="similarity">
    <text evidence="2 7">Belongs to the derlin family.</text>
</comment>
<evidence type="ECO:0000256" key="8">
    <source>
        <dbReference type="SAM" id="MobiDB-lite"/>
    </source>
</evidence>
<dbReference type="InterPro" id="IPR007599">
    <property type="entry name" value="DER1"/>
</dbReference>
<keyword evidence="4 7" id="KW-0256">Endoplasmic reticulum</keyword>
<accession>A0A9N9GA53</accession>
<dbReference type="GO" id="GO:0005789">
    <property type="term" value="C:endoplasmic reticulum membrane"/>
    <property type="evidence" value="ECO:0007669"/>
    <property type="project" value="UniProtKB-SubCell"/>
</dbReference>
<dbReference type="OrthoDB" id="2392312at2759"/>
<reference evidence="9" key="1">
    <citation type="submission" date="2021-06" db="EMBL/GenBank/DDBJ databases">
        <authorList>
            <person name="Kallberg Y."/>
            <person name="Tangrot J."/>
            <person name="Rosling A."/>
        </authorList>
    </citation>
    <scope>NUCLEOTIDE SEQUENCE</scope>
    <source>
        <strain evidence="9">AZ414A</strain>
    </source>
</reference>
<dbReference type="GO" id="GO:0006950">
    <property type="term" value="P:response to stress"/>
    <property type="evidence" value="ECO:0007669"/>
    <property type="project" value="UniProtKB-ARBA"/>
</dbReference>